<dbReference type="PANTHER" id="PTHR23088">
    <property type="entry name" value="NITRILASE-RELATED"/>
    <property type="match status" value="1"/>
</dbReference>
<accession>A0ABV8CK33</accession>
<reference evidence="5" key="1">
    <citation type="journal article" date="2019" name="Int. J. Syst. Evol. Microbiol.">
        <title>The Global Catalogue of Microorganisms (GCM) 10K type strain sequencing project: providing services to taxonomists for standard genome sequencing and annotation.</title>
        <authorList>
            <consortium name="The Broad Institute Genomics Platform"/>
            <consortium name="The Broad Institute Genome Sequencing Center for Infectious Disease"/>
            <person name="Wu L."/>
            <person name="Ma J."/>
        </authorList>
    </citation>
    <scope>NUCLEOTIDE SEQUENCE [LARGE SCALE GENOMIC DNA]</scope>
    <source>
        <strain evidence="5">CCUG 54939</strain>
    </source>
</reference>
<name>A0ABV8CK33_9GAMM</name>
<dbReference type="PROSITE" id="PS01227">
    <property type="entry name" value="UPF0012"/>
    <property type="match status" value="1"/>
</dbReference>
<dbReference type="EMBL" id="JBHSAF010000002">
    <property type="protein sequence ID" value="MFC3912567.1"/>
    <property type="molecule type" value="Genomic_DNA"/>
</dbReference>
<dbReference type="InterPro" id="IPR036526">
    <property type="entry name" value="C-N_Hydrolase_sf"/>
</dbReference>
<evidence type="ECO:0000259" key="3">
    <source>
        <dbReference type="PROSITE" id="PS50263"/>
    </source>
</evidence>
<keyword evidence="5" id="KW-1185">Reference proteome</keyword>
<sequence length="278" mass="30565">MKLAVVQLNSQPQWEENRQQIAAQLALLPPQRPMLVLLPENFAAFGTTADYQAIAEPLGSGPIQQQLALWAREFGIWLVAGSLPTLAASGNGLHTTMLVFDERGQARAHYHKLHLFDVDVADGQRRYRESDSFIAGSECRVVASPFGGLGLSICYDVRFPELYRRLRVGGADILLVPAAFTAVTGEAHWRPLLQARAIENQCYLLAANQGGEHVGGRRTWGHSLLLDPWGRLLGELDDQPGVLVADLDPALISQIRTDMPVLEHARLTGAWRDEASCC</sequence>
<evidence type="ECO:0000256" key="1">
    <source>
        <dbReference type="ARBA" id="ARBA00010613"/>
    </source>
</evidence>
<dbReference type="InterPro" id="IPR003010">
    <property type="entry name" value="C-N_Hydrolase"/>
</dbReference>
<dbReference type="InterPro" id="IPR045254">
    <property type="entry name" value="Nit1/2_C-N_Hydrolase"/>
</dbReference>
<evidence type="ECO:0000256" key="2">
    <source>
        <dbReference type="ARBA" id="ARBA00022801"/>
    </source>
</evidence>
<dbReference type="PROSITE" id="PS50263">
    <property type="entry name" value="CN_HYDROLASE"/>
    <property type="match status" value="1"/>
</dbReference>
<evidence type="ECO:0000313" key="4">
    <source>
        <dbReference type="EMBL" id="MFC3912567.1"/>
    </source>
</evidence>
<comment type="similarity">
    <text evidence="1">Belongs to the carbon-nitrogen hydrolase superfamily. NIT1/NIT2 family.</text>
</comment>
<dbReference type="PANTHER" id="PTHR23088:SF27">
    <property type="entry name" value="DEAMINATED GLUTATHIONE AMIDASE"/>
    <property type="match status" value="1"/>
</dbReference>
<gene>
    <name evidence="4" type="ORF">ACFOSS_03665</name>
</gene>
<dbReference type="InterPro" id="IPR001110">
    <property type="entry name" value="UPF0012_CS"/>
</dbReference>
<dbReference type="RefSeq" id="WP_377150702.1">
    <property type="nucleotide sequence ID" value="NZ_JBHSAF010000002.1"/>
</dbReference>
<comment type="caution">
    <text evidence="4">The sequence shown here is derived from an EMBL/GenBank/DDBJ whole genome shotgun (WGS) entry which is preliminary data.</text>
</comment>
<feature type="domain" description="CN hydrolase" evidence="3">
    <location>
        <begin position="1"/>
        <end position="249"/>
    </location>
</feature>
<keyword evidence="2 4" id="KW-0378">Hydrolase</keyword>
<evidence type="ECO:0000313" key="5">
    <source>
        <dbReference type="Proteomes" id="UP001595692"/>
    </source>
</evidence>
<dbReference type="Proteomes" id="UP001595692">
    <property type="component" value="Unassembled WGS sequence"/>
</dbReference>
<dbReference type="SUPFAM" id="SSF56317">
    <property type="entry name" value="Carbon-nitrogen hydrolase"/>
    <property type="match status" value="1"/>
</dbReference>
<proteinExistence type="inferred from homology"/>
<dbReference type="GO" id="GO:0016787">
    <property type="term" value="F:hydrolase activity"/>
    <property type="evidence" value="ECO:0007669"/>
    <property type="project" value="UniProtKB-KW"/>
</dbReference>
<protein>
    <submittedName>
        <fullName evidence="4">Carbon-nitrogen hydrolase family protein</fullName>
    </submittedName>
</protein>
<dbReference type="CDD" id="cd07572">
    <property type="entry name" value="nit"/>
    <property type="match status" value="1"/>
</dbReference>
<dbReference type="Pfam" id="PF00795">
    <property type="entry name" value="CN_hydrolase"/>
    <property type="match status" value="1"/>
</dbReference>
<dbReference type="Gene3D" id="3.60.110.10">
    <property type="entry name" value="Carbon-nitrogen hydrolase"/>
    <property type="match status" value="1"/>
</dbReference>
<organism evidence="4 5">
    <name type="scientific">Pseudaeromonas sharmana</name>
    <dbReference type="NCBI Taxonomy" id="328412"/>
    <lineage>
        <taxon>Bacteria</taxon>
        <taxon>Pseudomonadati</taxon>
        <taxon>Pseudomonadota</taxon>
        <taxon>Gammaproteobacteria</taxon>
        <taxon>Aeromonadales</taxon>
        <taxon>Aeromonadaceae</taxon>
        <taxon>Pseudaeromonas</taxon>
    </lineage>
</organism>